<keyword evidence="6" id="KW-0489">Methyltransferase</keyword>
<feature type="transmembrane region" description="Helical" evidence="5">
    <location>
        <begin position="12"/>
        <end position="30"/>
    </location>
</feature>
<dbReference type="PANTHER" id="PTHR12714">
    <property type="entry name" value="PROTEIN-S ISOPRENYLCYSTEINE O-METHYLTRANSFERASE"/>
    <property type="match status" value="1"/>
</dbReference>
<evidence type="ECO:0000256" key="4">
    <source>
        <dbReference type="ARBA" id="ARBA00023136"/>
    </source>
</evidence>
<evidence type="ECO:0000256" key="2">
    <source>
        <dbReference type="ARBA" id="ARBA00022692"/>
    </source>
</evidence>
<keyword evidence="3 5" id="KW-1133">Transmembrane helix</keyword>
<evidence type="ECO:0000313" key="7">
    <source>
        <dbReference type="Proteomes" id="UP000269669"/>
    </source>
</evidence>
<reference evidence="6 7" key="1">
    <citation type="submission" date="2018-12" db="EMBL/GenBank/DDBJ databases">
        <title>Sequencing of bacterial isolates from soil warming experiment in Harvard Forest, Massachusetts, USA.</title>
        <authorList>
            <person name="Deangelis K."/>
        </authorList>
    </citation>
    <scope>NUCLEOTIDE SEQUENCE [LARGE SCALE GENOMIC DNA]</scope>
    <source>
        <strain evidence="6 7">EB153</strain>
    </source>
</reference>
<dbReference type="EMBL" id="RSDW01000001">
    <property type="protein sequence ID" value="RSL16481.1"/>
    <property type="molecule type" value="Genomic_DNA"/>
</dbReference>
<evidence type="ECO:0000256" key="5">
    <source>
        <dbReference type="SAM" id="Phobius"/>
    </source>
</evidence>
<dbReference type="GO" id="GO:0032259">
    <property type="term" value="P:methylation"/>
    <property type="evidence" value="ECO:0007669"/>
    <property type="project" value="UniProtKB-KW"/>
</dbReference>
<keyword evidence="7" id="KW-1185">Reference proteome</keyword>
<dbReference type="OrthoDB" id="5471300at2"/>
<keyword evidence="6" id="KW-0808">Transferase</keyword>
<protein>
    <submittedName>
        <fullName evidence="6">Protein-S-isoprenylcysteine O-methyltransferase Ste14</fullName>
    </submittedName>
</protein>
<dbReference type="AlphaFoldDB" id="A0A428MHR1"/>
<dbReference type="Gene3D" id="1.20.120.1630">
    <property type="match status" value="1"/>
</dbReference>
<evidence type="ECO:0000256" key="3">
    <source>
        <dbReference type="ARBA" id="ARBA00022989"/>
    </source>
</evidence>
<proteinExistence type="predicted"/>
<accession>A0A428MHR1</accession>
<dbReference type="InterPro" id="IPR007269">
    <property type="entry name" value="ICMT_MeTrfase"/>
</dbReference>
<comment type="subcellular location">
    <subcellularLocation>
        <location evidence="1">Membrane</location>
        <topology evidence="1">Multi-pass membrane protein</topology>
    </subcellularLocation>
</comment>
<dbReference type="Pfam" id="PF04140">
    <property type="entry name" value="ICMT"/>
    <property type="match status" value="1"/>
</dbReference>
<dbReference type="GO" id="GO:0004671">
    <property type="term" value="F:protein C-terminal S-isoprenylcysteine carboxyl O-methyltransferase activity"/>
    <property type="evidence" value="ECO:0007669"/>
    <property type="project" value="InterPro"/>
</dbReference>
<organism evidence="6 7">
    <name type="scientific">Edaphobacter aggregans</name>
    <dbReference type="NCBI Taxonomy" id="570835"/>
    <lineage>
        <taxon>Bacteria</taxon>
        <taxon>Pseudomonadati</taxon>
        <taxon>Acidobacteriota</taxon>
        <taxon>Terriglobia</taxon>
        <taxon>Terriglobales</taxon>
        <taxon>Acidobacteriaceae</taxon>
        <taxon>Edaphobacter</taxon>
    </lineage>
</organism>
<feature type="transmembrane region" description="Helical" evidence="5">
    <location>
        <begin position="68"/>
        <end position="89"/>
    </location>
</feature>
<dbReference type="RefSeq" id="WP_125485076.1">
    <property type="nucleotide sequence ID" value="NZ_RSDW01000001.1"/>
</dbReference>
<dbReference type="GO" id="GO:0016020">
    <property type="term" value="C:membrane"/>
    <property type="evidence" value="ECO:0007669"/>
    <property type="project" value="UniProtKB-SubCell"/>
</dbReference>
<keyword evidence="2 5" id="KW-0812">Transmembrane</keyword>
<sequence>MPSVTLWNETNSLWLLFAVYFVASMRRIQVKRSVPLPSFERVCLLLTTALLFFPRTHISFLANRFHSSRAIGIFGLVLTILGLAFAAWARDVLGRNWSGRVVIQVDHQLITVGPYAYVRHPLYTGLITALAGTALISGDVGSLLGFLIAINIFRLKAHREEQLLETEFGATYSTYRAHTGGILPRIAHV</sequence>
<name>A0A428MHR1_9BACT</name>
<comment type="caution">
    <text evidence="6">The sequence shown here is derived from an EMBL/GenBank/DDBJ whole genome shotgun (WGS) entry which is preliminary data.</text>
</comment>
<evidence type="ECO:0000313" key="6">
    <source>
        <dbReference type="EMBL" id="RSL16481.1"/>
    </source>
</evidence>
<dbReference type="Proteomes" id="UP000269669">
    <property type="component" value="Unassembled WGS sequence"/>
</dbReference>
<keyword evidence="4 5" id="KW-0472">Membrane</keyword>
<feature type="transmembrane region" description="Helical" evidence="5">
    <location>
        <begin position="130"/>
        <end position="153"/>
    </location>
</feature>
<evidence type="ECO:0000256" key="1">
    <source>
        <dbReference type="ARBA" id="ARBA00004141"/>
    </source>
</evidence>
<dbReference type="PANTHER" id="PTHR12714:SF24">
    <property type="entry name" value="SLR1182 PROTEIN"/>
    <property type="match status" value="1"/>
</dbReference>
<gene>
    <name evidence="6" type="ORF">EDE15_1997</name>
</gene>